<comment type="caution">
    <text evidence="1">The sequence shown here is derived from an EMBL/GenBank/DDBJ whole genome shotgun (WGS) entry which is preliminary data.</text>
</comment>
<proteinExistence type="predicted"/>
<sequence length="75" mass="9028">MTDLENTFLYGYGDFYDLAVQKIYGDLELISKEIKEFISFYGDFNFENHESWTQINKNVKNKLPENLKLLKVKYY</sequence>
<dbReference type="RefSeq" id="WP_225686283.1">
    <property type="nucleotide sequence ID" value="NZ_JAERSE020000001.1"/>
</dbReference>
<protein>
    <submittedName>
        <fullName evidence="1">Uncharacterized protein</fullName>
    </submittedName>
</protein>
<gene>
    <name evidence="1" type="ORF">JI747_003380</name>
</gene>
<name>A0ABS7ZXB1_9FLAO</name>
<accession>A0ABS7ZXB1</accession>
<evidence type="ECO:0000313" key="1">
    <source>
        <dbReference type="EMBL" id="MCA6066205.1"/>
    </source>
</evidence>
<dbReference type="EMBL" id="JAERSE020000001">
    <property type="protein sequence ID" value="MCA6066205.1"/>
    <property type="molecule type" value="Genomic_DNA"/>
</dbReference>
<dbReference type="Proteomes" id="UP000618240">
    <property type="component" value="Unassembled WGS sequence"/>
</dbReference>
<evidence type="ECO:0000313" key="2">
    <source>
        <dbReference type="Proteomes" id="UP000618240"/>
    </source>
</evidence>
<organism evidence="1 2">
    <name type="scientific">Chryseobacterium tagetis</name>
    <dbReference type="NCBI Taxonomy" id="2801334"/>
    <lineage>
        <taxon>Bacteria</taxon>
        <taxon>Pseudomonadati</taxon>
        <taxon>Bacteroidota</taxon>
        <taxon>Flavobacteriia</taxon>
        <taxon>Flavobacteriales</taxon>
        <taxon>Weeksellaceae</taxon>
        <taxon>Chryseobacterium group</taxon>
        <taxon>Chryseobacterium</taxon>
    </lineage>
</organism>
<keyword evidence="2" id="KW-1185">Reference proteome</keyword>
<reference evidence="1 2" key="1">
    <citation type="submission" date="2021-09" db="EMBL/GenBank/DDBJ databases">
        <title>Genome sequencing and assembly of Chryseobacterium sp. RG1.</title>
        <authorList>
            <person name="Chhetri G."/>
        </authorList>
    </citation>
    <scope>NUCLEOTIDE SEQUENCE [LARGE SCALE GENOMIC DNA]</scope>
    <source>
        <strain evidence="1 2">RG1</strain>
    </source>
</reference>